<sequence>MASVAQNPGSDTPSTYPSHWEADVVLRDGSTAHVRPVTPADADGLQQMHSQQSERSIYLRYFTYKSKLTDKELRNFTEVDHYNRVCLVVERRNEIVGVGRFDRLGAKFGGSESEAEVAFNIRDDFHGRGLGSILLEHLVTAGRELGIERFTAEVLPENRAMLTVFMQAGFDISRRFEDGVVMVDFPIDPTDRSREVMEAREHRAEALSLAALMRAESVAVVGAINKPGSVAGAVAQNIRSAGFTGTLYCVDPYLDKLEALDSSAGDEAVASGCVASLRDIEASVDVVVAVQRPADVMEVVEDAAAVNARGLVVISSGFHTPEAFEIQRKLVHAARNYGMRVIGPASLGYGNNASDVRLHASVSTPVSPAGGVGLFSHSAASGIMLEAAAQRRGIGISSWVNSGNRADVSGNDLMQYWEDDEATSVVAMYLESFGNPRKFTRLASRLSATKPVIVAKSETMGLVLPPGHAVRQLGAPVGVVDAILRQAGVVRVATQDELMDTALLFSTAGVPKGNKVALVSNSAALAMTAADLAGQNGLEAISTDSSLLLAGVSDPAALVTEAIQKALENDEADAVAVVLLPAVGVNHEALAERVAESLGSTDKPVVACLIGVSGAETPGTDRGGRVTVFATLSTMFRALGHGAEYSAWQQRDWGVPAPPEGIDIAAARALVDKAVEGIEGTGMGRLSADETAELLGHYGLTVVPATTFEDVEEGVAAANEYGYPVALKVASGHLRHRMDMGGVRLGITSEEELRQAVEQMREDIAVTRETRLEVQPMVDRGQACTVISIEDPLMGPVVSFGLSGDAVDLLDDWAHATPPLSPGILEDMVSRPKTAQKLTGYHGLPHFDTEALKDTLHRISELKEQHPEVVRMEFVPLQVMEDGVAVLSAAIYVGNPDQRTDSARRSMSIPQR</sequence>
<dbReference type="InterPro" id="IPR036291">
    <property type="entry name" value="NAD(P)-bd_dom_sf"/>
</dbReference>
<dbReference type="GO" id="GO:0046872">
    <property type="term" value="F:metal ion binding"/>
    <property type="evidence" value="ECO:0007669"/>
    <property type="project" value="InterPro"/>
</dbReference>
<evidence type="ECO:0008006" key="7">
    <source>
        <dbReference type="Google" id="ProtNLM"/>
    </source>
</evidence>
<dbReference type="InterPro" id="IPR013815">
    <property type="entry name" value="ATP_grasp_subdomain_1"/>
</dbReference>
<dbReference type="PANTHER" id="PTHR42793">
    <property type="entry name" value="COA BINDING DOMAIN CONTAINING PROTEIN"/>
    <property type="match status" value="1"/>
</dbReference>
<evidence type="ECO:0000259" key="2">
    <source>
        <dbReference type="PROSITE" id="PS50975"/>
    </source>
</evidence>
<dbReference type="InterPro" id="IPR016102">
    <property type="entry name" value="Succinyl-CoA_synth-like"/>
</dbReference>
<reference evidence="4 6" key="1">
    <citation type="submission" date="2014-07" db="EMBL/GenBank/DDBJ databases">
        <authorList>
            <person name="McCorrison J."/>
            <person name="Sanka R."/>
            <person name="Torralba M."/>
            <person name="Gillis M."/>
            <person name="Haft D.H."/>
            <person name="Methe B."/>
            <person name="Sutton G."/>
            <person name="Nelson K.E."/>
        </authorList>
    </citation>
    <scope>NUCLEOTIDE SEQUENCE [LARGE SCALE GENOMIC DNA]</scope>
    <source>
        <strain evidence="4 6">DNF00011</strain>
    </source>
</reference>
<evidence type="ECO:0000259" key="3">
    <source>
        <dbReference type="PROSITE" id="PS51186"/>
    </source>
</evidence>
<dbReference type="Pfam" id="PF13607">
    <property type="entry name" value="Succ_CoA_lig"/>
    <property type="match status" value="1"/>
</dbReference>
<feature type="domain" description="ATP-grasp" evidence="2">
    <location>
        <begin position="692"/>
        <end position="895"/>
    </location>
</feature>
<comment type="caution">
    <text evidence="4">The sequence shown here is derived from an EMBL/GenBank/DDBJ whole genome shotgun (WGS) entry which is preliminary data.</text>
</comment>
<dbReference type="Gene3D" id="3.40.50.720">
    <property type="entry name" value="NAD(P)-binding Rossmann-like Domain"/>
    <property type="match status" value="1"/>
</dbReference>
<proteinExistence type="predicted"/>
<gene>
    <name evidence="4" type="ORF">HMPREF2128_01080</name>
    <name evidence="5" type="ORF">HMPREF2128_02165</name>
</gene>
<organism evidence="4 6">
    <name type="scientific">Pseudoglutamicibacter albus DNF00011</name>
    <dbReference type="NCBI Taxonomy" id="1401063"/>
    <lineage>
        <taxon>Bacteria</taxon>
        <taxon>Bacillati</taxon>
        <taxon>Actinomycetota</taxon>
        <taxon>Actinomycetes</taxon>
        <taxon>Micrococcales</taxon>
        <taxon>Micrococcaceae</taxon>
        <taxon>Pseudoglutamicibacter</taxon>
    </lineage>
</organism>
<dbReference type="PANTHER" id="PTHR42793:SF1">
    <property type="entry name" value="PEPTIDYL-LYSINE N-ACETYLTRANSFERASE PATZ"/>
    <property type="match status" value="1"/>
</dbReference>
<dbReference type="SUPFAM" id="SSF56059">
    <property type="entry name" value="Glutathione synthetase ATP-binding domain-like"/>
    <property type="match status" value="1"/>
</dbReference>
<dbReference type="SUPFAM" id="SSF51735">
    <property type="entry name" value="NAD(P)-binding Rossmann-fold domains"/>
    <property type="match status" value="1"/>
</dbReference>
<evidence type="ECO:0000313" key="6">
    <source>
        <dbReference type="Proteomes" id="UP000053528"/>
    </source>
</evidence>
<dbReference type="EMBL" id="JRNH01000004">
    <property type="protein sequence ID" value="KGF21485.1"/>
    <property type="molecule type" value="Genomic_DNA"/>
</dbReference>
<dbReference type="PROSITE" id="PS50975">
    <property type="entry name" value="ATP_GRASP"/>
    <property type="match status" value="1"/>
</dbReference>
<dbReference type="InterPro" id="IPR016181">
    <property type="entry name" value="Acyl_CoA_acyltransferase"/>
</dbReference>
<dbReference type="Gene3D" id="3.30.1490.20">
    <property type="entry name" value="ATP-grasp fold, A domain"/>
    <property type="match status" value="1"/>
</dbReference>
<accession>A0A095ZS52</accession>
<dbReference type="InterPro" id="IPR011761">
    <property type="entry name" value="ATP-grasp"/>
</dbReference>
<protein>
    <recommendedName>
        <fullName evidence="7">GCN5 family acetyltransferase</fullName>
    </recommendedName>
</protein>
<dbReference type="SUPFAM" id="SSF52210">
    <property type="entry name" value="Succinyl-CoA synthetase domains"/>
    <property type="match status" value="2"/>
</dbReference>
<keyword evidence="1" id="KW-0547">Nucleotide-binding</keyword>
<dbReference type="AlphaFoldDB" id="A0A095ZS52"/>
<name>A0A095ZS52_9MICC</name>
<dbReference type="Gene3D" id="3.40.630.30">
    <property type="match status" value="1"/>
</dbReference>
<dbReference type="SUPFAM" id="SSF55729">
    <property type="entry name" value="Acyl-CoA N-acyltransferases (Nat)"/>
    <property type="match status" value="1"/>
</dbReference>
<dbReference type="EMBL" id="JRNH01000004">
    <property type="protein sequence ID" value="KGF21332.1"/>
    <property type="molecule type" value="Genomic_DNA"/>
</dbReference>
<dbReference type="Pfam" id="PF13380">
    <property type="entry name" value="CoA_binding_2"/>
    <property type="match status" value="1"/>
</dbReference>
<evidence type="ECO:0000313" key="4">
    <source>
        <dbReference type="EMBL" id="KGF21332.1"/>
    </source>
</evidence>
<keyword evidence="1" id="KW-0067">ATP-binding</keyword>
<dbReference type="InterPro" id="IPR003781">
    <property type="entry name" value="CoA-bd"/>
</dbReference>
<dbReference type="GO" id="GO:0005524">
    <property type="term" value="F:ATP binding"/>
    <property type="evidence" value="ECO:0007669"/>
    <property type="project" value="UniProtKB-UniRule"/>
</dbReference>
<dbReference type="InterPro" id="IPR000182">
    <property type="entry name" value="GNAT_dom"/>
</dbReference>
<dbReference type="Pfam" id="PF13549">
    <property type="entry name" value="ATP-grasp_5"/>
    <property type="match status" value="1"/>
</dbReference>
<dbReference type="SMART" id="SM00881">
    <property type="entry name" value="CoA_binding"/>
    <property type="match status" value="1"/>
</dbReference>
<feature type="domain" description="N-acetyltransferase" evidence="3">
    <location>
        <begin position="32"/>
        <end position="192"/>
    </location>
</feature>
<dbReference type="RefSeq" id="WP_035754653.1">
    <property type="nucleotide sequence ID" value="NZ_JRNH01000004.1"/>
</dbReference>
<evidence type="ECO:0000313" key="5">
    <source>
        <dbReference type="EMBL" id="KGF21485.1"/>
    </source>
</evidence>
<dbReference type="Gene3D" id="3.40.50.261">
    <property type="entry name" value="Succinyl-CoA synthetase domains"/>
    <property type="match status" value="2"/>
</dbReference>
<dbReference type="GO" id="GO:0016747">
    <property type="term" value="F:acyltransferase activity, transferring groups other than amino-acyl groups"/>
    <property type="evidence" value="ECO:0007669"/>
    <property type="project" value="InterPro"/>
</dbReference>
<dbReference type="PROSITE" id="PS51186">
    <property type="entry name" value="GNAT"/>
    <property type="match status" value="1"/>
</dbReference>
<dbReference type="Pfam" id="PF13302">
    <property type="entry name" value="Acetyltransf_3"/>
    <property type="match status" value="1"/>
</dbReference>
<dbReference type="Gene3D" id="3.30.470.20">
    <property type="entry name" value="ATP-grasp fold, B domain"/>
    <property type="match status" value="1"/>
</dbReference>
<evidence type="ECO:0000256" key="1">
    <source>
        <dbReference type="PROSITE-ProRule" id="PRU00409"/>
    </source>
</evidence>
<dbReference type="CDD" id="cd04301">
    <property type="entry name" value="NAT_SF"/>
    <property type="match status" value="1"/>
</dbReference>
<dbReference type="Proteomes" id="UP000053528">
    <property type="component" value="Unassembled WGS sequence"/>
</dbReference>
<dbReference type="InterPro" id="IPR032875">
    <property type="entry name" value="Succ_CoA_lig_flav_dom"/>
</dbReference>